<reference evidence="2 3" key="1">
    <citation type="journal article" date="2016" name="Sci. Rep.">
        <title>The Dendrobium catenatum Lindl. genome sequence provides insights into polysaccharide synthase, floral development and adaptive evolution.</title>
        <authorList>
            <person name="Zhang G.Q."/>
            <person name="Xu Q."/>
            <person name="Bian C."/>
            <person name="Tsai W.C."/>
            <person name="Yeh C.M."/>
            <person name="Liu K.W."/>
            <person name="Yoshida K."/>
            <person name="Zhang L.S."/>
            <person name="Chang S.B."/>
            <person name="Chen F."/>
            <person name="Shi Y."/>
            <person name="Su Y.Y."/>
            <person name="Zhang Y.Q."/>
            <person name="Chen L.J."/>
            <person name="Yin Y."/>
            <person name="Lin M."/>
            <person name="Huang H."/>
            <person name="Deng H."/>
            <person name="Wang Z.W."/>
            <person name="Zhu S.L."/>
            <person name="Zhao X."/>
            <person name="Deng C."/>
            <person name="Niu S.C."/>
            <person name="Huang J."/>
            <person name="Wang M."/>
            <person name="Liu G.H."/>
            <person name="Yang H.J."/>
            <person name="Xiao X.J."/>
            <person name="Hsiao Y.Y."/>
            <person name="Wu W.L."/>
            <person name="Chen Y.Y."/>
            <person name="Mitsuda N."/>
            <person name="Ohme-Takagi M."/>
            <person name="Luo Y.B."/>
            <person name="Van de Peer Y."/>
            <person name="Liu Z.J."/>
        </authorList>
    </citation>
    <scope>NUCLEOTIDE SEQUENCE [LARGE SCALE GENOMIC DNA]</scope>
    <source>
        <tissue evidence="2">The whole plant</tissue>
    </source>
</reference>
<name>A0A2I0WUU8_9ASPA</name>
<evidence type="ECO:0000313" key="2">
    <source>
        <dbReference type="EMBL" id="PKU79427.1"/>
    </source>
</evidence>
<evidence type="ECO:0000313" key="3">
    <source>
        <dbReference type="Proteomes" id="UP000233837"/>
    </source>
</evidence>
<dbReference type="InterPro" id="IPR018289">
    <property type="entry name" value="MULE_transposase_dom"/>
</dbReference>
<accession>A0A2I0WUU8</accession>
<proteinExistence type="predicted"/>
<dbReference type="AlphaFoldDB" id="A0A2I0WUU8"/>
<dbReference type="PANTHER" id="PTHR47718">
    <property type="entry name" value="OS01G0519700 PROTEIN"/>
    <property type="match status" value="1"/>
</dbReference>
<protein>
    <submittedName>
        <fullName evidence="2">Protein FAR1-RELATED SEQUENCE 5</fullName>
    </submittedName>
</protein>
<feature type="domain" description="MULE transposase" evidence="1">
    <location>
        <begin position="60"/>
        <end position="109"/>
    </location>
</feature>
<evidence type="ECO:0000259" key="1">
    <source>
        <dbReference type="Pfam" id="PF10551"/>
    </source>
</evidence>
<dbReference type="EMBL" id="KZ502442">
    <property type="protein sequence ID" value="PKU79427.1"/>
    <property type="molecule type" value="Genomic_DNA"/>
</dbReference>
<dbReference type="Pfam" id="PF10551">
    <property type="entry name" value="MULE"/>
    <property type="match status" value="1"/>
</dbReference>
<dbReference type="Proteomes" id="UP000233837">
    <property type="component" value="Unassembled WGS sequence"/>
</dbReference>
<reference evidence="2 3" key="2">
    <citation type="journal article" date="2017" name="Nature">
        <title>The Apostasia genome and the evolution of orchids.</title>
        <authorList>
            <person name="Zhang G.Q."/>
            <person name="Liu K.W."/>
            <person name="Li Z."/>
            <person name="Lohaus R."/>
            <person name="Hsiao Y.Y."/>
            <person name="Niu S.C."/>
            <person name="Wang J.Y."/>
            <person name="Lin Y.C."/>
            <person name="Xu Q."/>
            <person name="Chen L.J."/>
            <person name="Yoshida K."/>
            <person name="Fujiwara S."/>
            <person name="Wang Z.W."/>
            <person name="Zhang Y.Q."/>
            <person name="Mitsuda N."/>
            <person name="Wang M."/>
            <person name="Liu G.H."/>
            <person name="Pecoraro L."/>
            <person name="Huang H.X."/>
            <person name="Xiao X.J."/>
            <person name="Lin M."/>
            <person name="Wu X.Y."/>
            <person name="Wu W.L."/>
            <person name="Chen Y.Y."/>
            <person name="Chang S.B."/>
            <person name="Sakamoto S."/>
            <person name="Ohme-Takagi M."/>
            <person name="Yagi M."/>
            <person name="Zeng S.J."/>
            <person name="Shen C.Y."/>
            <person name="Yeh C.M."/>
            <person name="Luo Y.B."/>
            <person name="Tsai W.C."/>
            <person name="Van de Peer Y."/>
            <person name="Liu Z.J."/>
        </authorList>
    </citation>
    <scope>NUCLEOTIDE SEQUENCE [LARGE SCALE GENOMIC DNA]</scope>
    <source>
        <tissue evidence="2">The whole plant</tissue>
    </source>
</reference>
<keyword evidence="3" id="KW-1185">Reference proteome</keyword>
<sequence length="112" mass="12835">MTDAGIRTTDAFSFLADEVGGVENIGFTRRDAYIFIQRIKRAKIELDGIGKIDYDCFGDVVIFDTSYRLNKYNLVCAPFIGVNNHWQNILLGVVFLFEETIESFTWVFTTFV</sequence>
<dbReference type="PANTHER" id="PTHR47718:SF17">
    <property type="entry name" value="PROTEIN FAR1-RELATED SEQUENCE 5-LIKE"/>
    <property type="match status" value="1"/>
</dbReference>
<organism evidence="2 3">
    <name type="scientific">Dendrobium catenatum</name>
    <dbReference type="NCBI Taxonomy" id="906689"/>
    <lineage>
        <taxon>Eukaryota</taxon>
        <taxon>Viridiplantae</taxon>
        <taxon>Streptophyta</taxon>
        <taxon>Embryophyta</taxon>
        <taxon>Tracheophyta</taxon>
        <taxon>Spermatophyta</taxon>
        <taxon>Magnoliopsida</taxon>
        <taxon>Liliopsida</taxon>
        <taxon>Asparagales</taxon>
        <taxon>Orchidaceae</taxon>
        <taxon>Epidendroideae</taxon>
        <taxon>Malaxideae</taxon>
        <taxon>Dendrobiinae</taxon>
        <taxon>Dendrobium</taxon>
    </lineage>
</organism>
<gene>
    <name evidence="2" type="primary">FRS5</name>
    <name evidence="2" type="ORF">MA16_Dca000772</name>
</gene>